<dbReference type="GeneID" id="28817056"/>
<keyword evidence="3" id="KW-1185">Reference proteome</keyword>
<dbReference type="Proteomes" id="UP000070700">
    <property type="component" value="Unassembled WGS sequence"/>
</dbReference>
<name>A0A132B1X0_MOLSC</name>
<evidence type="ECO:0000313" key="3">
    <source>
        <dbReference type="Proteomes" id="UP000070700"/>
    </source>
</evidence>
<dbReference type="InParanoid" id="A0A132B1X0"/>
<feature type="region of interest" description="Disordered" evidence="1">
    <location>
        <begin position="79"/>
        <end position="105"/>
    </location>
</feature>
<dbReference type="EMBL" id="KQ947447">
    <property type="protein sequence ID" value="KUJ06388.1"/>
    <property type="molecule type" value="Genomic_DNA"/>
</dbReference>
<proteinExistence type="predicted"/>
<dbReference type="RefSeq" id="XP_018060743.1">
    <property type="nucleotide sequence ID" value="XM_018207330.1"/>
</dbReference>
<organism evidence="2 3">
    <name type="scientific">Mollisia scopiformis</name>
    <name type="common">Conifer needle endophyte fungus</name>
    <name type="synonym">Phialocephala scopiformis</name>
    <dbReference type="NCBI Taxonomy" id="149040"/>
    <lineage>
        <taxon>Eukaryota</taxon>
        <taxon>Fungi</taxon>
        <taxon>Dikarya</taxon>
        <taxon>Ascomycota</taxon>
        <taxon>Pezizomycotina</taxon>
        <taxon>Leotiomycetes</taxon>
        <taxon>Helotiales</taxon>
        <taxon>Mollisiaceae</taxon>
        <taxon>Mollisia</taxon>
    </lineage>
</organism>
<evidence type="ECO:0000256" key="1">
    <source>
        <dbReference type="SAM" id="MobiDB-lite"/>
    </source>
</evidence>
<protein>
    <submittedName>
        <fullName evidence="2">Uncharacterized protein</fullName>
    </submittedName>
</protein>
<sequence>MYLCVLSVMLRGSSPLLIGRSEIWGQDKQGYECQVPCWMDRWMDGELGYSPWRWCSVLKAKSPWNQSINQAARSDYRKKSGKLETKGSSDCGERRKERSGADWAC</sequence>
<gene>
    <name evidence="2" type="ORF">LY89DRAFT_411848</name>
</gene>
<dbReference type="AlphaFoldDB" id="A0A132B1X0"/>
<accession>A0A132B1X0</accession>
<reference evidence="2 3" key="1">
    <citation type="submission" date="2015-10" db="EMBL/GenBank/DDBJ databases">
        <title>Full genome of DAOMC 229536 Phialocephala scopiformis, a fungal endophyte of spruce producing the potent anti-insectan compound rugulosin.</title>
        <authorList>
            <consortium name="DOE Joint Genome Institute"/>
            <person name="Walker A.K."/>
            <person name="Frasz S.L."/>
            <person name="Seifert K.A."/>
            <person name="Miller J.D."/>
            <person name="Mondo S.J."/>
            <person name="Labutti K."/>
            <person name="Lipzen A."/>
            <person name="Dockter R."/>
            <person name="Kennedy M."/>
            <person name="Grigoriev I.V."/>
            <person name="Spatafora J.W."/>
        </authorList>
    </citation>
    <scope>NUCLEOTIDE SEQUENCE [LARGE SCALE GENOMIC DNA]</scope>
    <source>
        <strain evidence="2 3">CBS 120377</strain>
    </source>
</reference>
<dbReference type="KEGG" id="psco:LY89DRAFT_411848"/>
<evidence type="ECO:0000313" key="2">
    <source>
        <dbReference type="EMBL" id="KUJ06388.1"/>
    </source>
</evidence>